<proteinExistence type="predicted"/>
<dbReference type="OrthoDB" id="5795091at2759"/>
<sequence>MLYKGLVTRSKNEFLYIWSKNFEGEAILDKKLVPVSERMPSLGDWLVFTVKAGNNFVDDFTGIPDILPTKVNEHGDVTVKTRISFRSSDTSGCNLLAHSDDLGIIGIFRNFPNLNESYDYDVWVERIPQALSNLENLCKTSWYVGEELPEQVMKTSLERFSSVHSLSSGFNPSMRLPSNPLENNYSGVATRTKSSISSSDIDFDELQEHNRSRERSLSMQSYFTEVNYYVNIFMIYAASIIPGFKFRFF</sequence>
<protein>
    <submittedName>
        <fullName evidence="1">Uncharacterized protein</fullName>
    </submittedName>
</protein>
<gene>
    <name evidence="1" type="ORF">X798_06331</name>
</gene>
<dbReference type="AlphaFoldDB" id="A0A238BPT0"/>
<evidence type="ECO:0000313" key="2">
    <source>
        <dbReference type="Proteomes" id="UP000242913"/>
    </source>
</evidence>
<dbReference type="Proteomes" id="UP000242913">
    <property type="component" value="Unassembled WGS sequence"/>
</dbReference>
<accession>A0A238BPT0</accession>
<evidence type="ECO:0000313" key="1">
    <source>
        <dbReference type="EMBL" id="OZC06675.1"/>
    </source>
</evidence>
<name>A0A238BPT0_9BILA</name>
<keyword evidence="2" id="KW-1185">Reference proteome</keyword>
<organism evidence="1 2">
    <name type="scientific">Onchocerca flexuosa</name>
    <dbReference type="NCBI Taxonomy" id="387005"/>
    <lineage>
        <taxon>Eukaryota</taxon>
        <taxon>Metazoa</taxon>
        <taxon>Ecdysozoa</taxon>
        <taxon>Nematoda</taxon>
        <taxon>Chromadorea</taxon>
        <taxon>Rhabditida</taxon>
        <taxon>Spirurina</taxon>
        <taxon>Spiruromorpha</taxon>
        <taxon>Filarioidea</taxon>
        <taxon>Onchocercidae</taxon>
        <taxon>Onchocerca</taxon>
    </lineage>
</organism>
<dbReference type="EMBL" id="KZ270074">
    <property type="protein sequence ID" value="OZC06675.1"/>
    <property type="molecule type" value="Genomic_DNA"/>
</dbReference>
<reference evidence="1 2" key="1">
    <citation type="submission" date="2015-12" db="EMBL/GenBank/DDBJ databases">
        <title>Draft genome of the nematode, Onchocerca flexuosa.</title>
        <authorList>
            <person name="Mitreva M."/>
        </authorList>
    </citation>
    <scope>NUCLEOTIDE SEQUENCE [LARGE SCALE GENOMIC DNA]</scope>
    <source>
        <strain evidence="1">Red Deer</strain>
    </source>
</reference>